<dbReference type="AlphaFoldDB" id="A0A0R1ZQ66"/>
<evidence type="ECO:0008006" key="5">
    <source>
        <dbReference type="Google" id="ProtNLM"/>
    </source>
</evidence>
<accession>A0A0R1ZQ66</accession>
<evidence type="ECO:0000256" key="1">
    <source>
        <dbReference type="ARBA" id="ARBA00022801"/>
    </source>
</evidence>
<dbReference type="PATRIC" id="fig|1291052.5.peg.1829"/>
<keyword evidence="4" id="KW-1185">Reference proteome</keyword>
<feature type="active site" description="Acyl-thioester intermediate" evidence="2">
    <location>
        <position position="184"/>
    </location>
</feature>
<sequence length="235" mass="25356">MAAVVLLLIGVGLIFLQPAQELWNGGGAKQEAAAAVKQYHHGGKKRPVGAVLSMPSVGLELPIYKSRADLNYGVYTELVDEKPSTAPGDNNYVLAGHSSYVPTVWLSPMFKLTTANGYVRNASAPYRPNDYQGGTGKPGNIIIYTKQATYTYRADKAYTVRGNDDSILSDSAVGSAKQIHVFTCPRHINHPPFRYVVQGSLIKVQPTAAGRRAGVDMTLTTKTQTTYHSGTLSIN</sequence>
<dbReference type="Pfam" id="PF04203">
    <property type="entry name" value="Sortase"/>
    <property type="match status" value="1"/>
</dbReference>
<dbReference type="InterPro" id="IPR005754">
    <property type="entry name" value="Sortase"/>
</dbReference>
<protein>
    <recommendedName>
        <fullName evidence="5">Sortase</fullName>
    </recommendedName>
</protein>
<organism evidence="3 4">
    <name type="scientific">Lacticaseibacillus sharpeae JCM 1186 = DSM 20505</name>
    <dbReference type="NCBI Taxonomy" id="1291052"/>
    <lineage>
        <taxon>Bacteria</taxon>
        <taxon>Bacillati</taxon>
        <taxon>Bacillota</taxon>
        <taxon>Bacilli</taxon>
        <taxon>Lactobacillales</taxon>
        <taxon>Lactobacillaceae</taxon>
        <taxon>Lacticaseibacillus</taxon>
    </lineage>
</organism>
<dbReference type="Gene3D" id="2.40.260.10">
    <property type="entry name" value="Sortase"/>
    <property type="match status" value="1"/>
</dbReference>
<dbReference type="Proteomes" id="UP000051679">
    <property type="component" value="Unassembled WGS sequence"/>
</dbReference>
<comment type="caution">
    <text evidence="3">The sequence shown here is derived from an EMBL/GenBank/DDBJ whole genome shotgun (WGS) entry which is preliminary data.</text>
</comment>
<dbReference type="GO" id="GO:0016787">
    <property type="term" value="F:hydrolase activity"/>
    <property type="evidence" value="ECO:0007669"/>
    <property type="project" value="UniProtKB-KW"/>
</dbReference>
<evidence type="ECO:0000313" key="4">
    <source>
        <dbReference type="Proteomes" id="UP000051679"/>
    </source>
</evidence>
<evidence type="ECO:0000313" key="3">
    <source>
        <dbReference type="EMBL" id="KRM56645.1"/>
    </source>
</evidence>
<feature type="active site" description="Proton donor/acceptor" evidence="2">
    <location>
        <position position="97"/>
    </location>
</feature>
<dbReference type="EMBL" id="AYYO01000001">
    <property type="protein sequence ID" value="KRM56645.1"/>
    <property type="molecule type" value="Genomic_DNA"/>
</dbReference>
<evidence type="ECO:0000256" key="2">
    <source>
        <dbReference type="PIRSR" id="PIRSR605754-1"/>
    </source>
</evidence>
<dbReference type="InterPro" id="IPR023365">
    <property type="entry name" value="Sortase_dom-sf"/>
</dbReference>
<reference evidence="3 4" key="1">
    <citation type="journal article" date="2015" name="Genome Announc.">
        <title>Expanding the biotechnology potential of lactobacilli through comparative genomics of 213 strains and associated genera.</title>
        <authorList>
            <person name="Sun Z."/>
            <person name="Harris H.M."/>
            <person name="McCann A."/>
            <person name="Guo C."/>
            <person name="Argimon S."/>
            <person name="Zhang W."/>
            <person name="Yang X."/>
            <person name="Jeffery I.B."/>
            <person name="Cooney J.C."/>
            <person name="Kagawa T.F."/>
            <person name="Liu W."/>
            <person name="Song Y."/>
            <person name="Salvetti E."/>
            <person name="Wrobel A."/>
            <person name="Rasinkangas P."/>
            <person name="Parkhill J."/>
            <person name="Rea M.C."/>
            <person name="O'Sullivan O."/>
            <person name="Ritari J."/>
            <person name="Douillard F.P."/>
            <person name="Paul Ross R."/>
            <person name="Yang R."/>
            <person name="Briner A.E."/>
            <person name="Felis G.E."/>
            <person name="de Vos W.M."/>
            <person name="Barrangou R."/>
            <person name="Klaenhammer T.R."/>
            <person name="Caufield P.W."/>
            <person name="Cui Y."/>
            <person name="Zhang H."/>
            <person name="O'Toole P.W."/>
        </authorList>
    </citation>
    <scope>NUCLEOTIDE SEQUENCE [LARGE SCALE GENOMIC DNA]</scope>
    <source>
        <strain evidence="3 4">DSM 20505</strain>
    </source>
</reference>
<keyword evidence="1" id="KW-0378">Hydrolase</keyword>
<gene>
    <name evidence="3" type="ORF">FC18_GL001777</name>
</gene>
<proteinExistence type="predicted"/>
<dbReference type="SUPFAM" id="SSF63817">
    <property type="entry name" value="Sortase"/>
    <property type="match status" value="1"/>
</dbReference>
<name>A0A0R1ZQ66_9LACO</name>